<dbReference type="SUPFAM" id="SSF89550">
    <property type="entry name" value="PHP domain-like"/>
    <property type="match status" value="1"/>
</dbReference>
<accession>A0A174ZQB4</accession>
<sequence length="226" mass="25884">MYRYELHMHTKEGSACAVSLVEDMIKQYVKIGFSGAVVTNHFIRGNTCISRSLPWEQLIMQYSKAYTNGRKIAEELDFDLFFGIEEGYGNGKEFLAYGFEPEFLLSRPFLRNADLNIWAQEIHSVGGFIAYAHPFRDRDYITNPDEVPDISIVDGIEGYNRGNRDIENEKAIRVFGNADTIITAGSDLHSTDFDSAYGIETQHRIRSNEELVKTLLERNFRVYLGE</sequence>
<dbReference type="AlphaFoldDB" id="A0A174ZQB4"/>
<dbReference type="Proteomes" id="UP000095662">
    <property type="component" value="Unassembled WGS sequence"/>
</dbReference>
<dbReference type="STRING" id="39492.ERS852540_01428"/>
<organism evidence="1 2">
    <name type="scientific">[Eubacterium] siraeum</name>
    <dbReference type="NCBI Taxonomy" id="39492"/>
    <lineage>
        <taxon>Bacteria</taxon>
        <taxon>Bacillati</taxon>
        <taxon>Bacillota</taxon>
        <taxon>Clostridia</taxon>
        <taxon>Eubacteriales</taxon>
        <taxon>Oscillospiraceae</taxon>
        <taxon>Oscillospiraceae incertae sedis</taxon>
    </lineage>
</organism>
<evidence type="ECO:0000313" key="1">
    <source>
        <dbReference type="EMBL" id="CUQ87079.1"/>
    </source>
</evidence>
<protein>
    <submittedName>
        <fullName evidence="1">Histidinol phosphatase and related hydrolases of the PHP family</fullName>
    </submittedName>
</protein>
<dbReference type="EMBL" id="CZBY01000010">
    <property type="protein sequence ID" value="CUQ87079.1"/>
    <property type="molecule type" value="Genomic_DNA"/>
</dbReference>
<dbReference type="Gene3D" id="3.20.20.140">
    <property type="entry name" value="Metal-dependent hydrolases"/>
    <property type="match status" value="1"/>
</dbReference>
<evidence type="ECO:0000313" key="2">
    <source>
        <dbReference type="Proteomes" id="UP000095662"/>
    </source>
</evidence>
<reference evidence="1 2" key="1">
    <citation type="submission" date="2015-09" db="EMBL/GenBank/DDBJ databases">
        <authorList>
            <consortium name="Pathogen Informatics"/>
        </authorList>
    </citation>
    <scope>NUCLEOTIDE SEQUENCE [LARGE SCALE GENOMIC DNA]</scope>
    <source>
        <strain evidence="1 2">2789STDY5834928</strain>
    </source>
</reference>
<dbReference type="OrthoDB" id="9777619at2"/>
<dbReference type="CDD" id="cd07432">
    <property type="entry name" value="PHP_HisPPase"/>
    <property type="match status" value="1"/>
</dbReference>
<keyword evidence="1" id="KW-0378">Hydrolase</keyword>
<gene>
    <name evidence="1" type="ORF">ERS852540_01428</name>
</gene>
<proteinExistence type="predicted"/>
<name>A0A174ZQB4_9FIRM</name>
<dbReference type="GO" id="GO:0016787">
    <property type="term" value="F:hydrolase activity"/>
    <property type="evidence" value="ECO:0007669"/>
    <property type="project" value="UniProtKB-KW"/>
</dbReference>
<dbReference type="InterPro" id="IPR016195">
    <property type="entry name" value="Pol/histidinol_Pase-like"/>
</dbReference>